<evidence type="ECO:0000256" key="5">
    <source>
        <dbReference type="ARBA" id="ARBA00022600"/>
    </source>
</evidence>
<comment type="similarity">
    <text evidence="3 12">Belongs to the glycogen phosphorylase family.</text>
</comment>
<keyword evidence="7 12" id="KW-0808">Transferase</keyword>
<dbReference type="PANTHER" id="PTHR11468:SF3">
    <property type="entry name" value="GLYCOGEN PHOSPHORYLASE, LIVER FORM"/>
    <property type="match status" value="1"/>
</dbReference>
<dbReference type="GO" id="GO:0005980">
    <property type="term" value="P:glycogen catabolic process"/>
    <property type="evidence" value="ECO:0007669"/>
    <property type="project" value="TreeGrafter"/>
</dbReference>
<comment type="catalytic activity">
    <reaction evidence="1 12">
        <text>[(1-&gt;4)-alpha-D-glucosyl](n) + phosphate = [(1-&gt;4)-alpha-D-glucosyl](n-1) + alpha-D-glucose 1-phosphate</text>
        <dbReference type="Rhea" id="RHEA:41732"/>
        <dbReference type="Rhea" id="RHEA-COMP:9584"/>
        <dbReference type="Rhea" id="RHEA-COMP:9586"/>
        <dbReference type="ChEBI" id="CHEBI:15444"/>
        <dbReference type="ChEBI" id="CHEBI:43474"/>
        <dbReference type="ChEBI" id="CHEBI:58601"/>
        <dbReference type="EC" id="2.4.1.1"/>
    </reaction>
</comment>
<dbReference type="NCBIfam" id="TIGR02093">
    <property type="entry name" value="P_ylase"/>
    <property type="match status" value="1"/>
</dbReference>
<dbReference type="FunFam" id="3.40.50.2000:FF:000002">
    <property type="entry name" value="Alpha-1,4 glucan phosphorylase"/>
    <property type="match status" value="1"/>
</dbReference>
<dbReference type="FunFam" id="3.40.50.2000:FF:000197">
    <property type="entry name" value="Alpha-1,4 glucan phosphorylase"/>
    <property type="match status" value="1"/>
</dbReference>
<proteinExistence type="inferred from homology"/>
<evidence type="ECO:0000256" key="2">
    <source>
        <dbReference type="ARBA" id="ARBA00001933"/>
    </source>
</evidence>
<evidence type="ECO:0000256" key="12">
    <source>
        <dbReference type="RuleBase" id="RU000587"/>
    </source>
</evidence>
<dbReference type="HOGENOM" id="CLU_010198_1_1_7"/>
<evidence type="ECO:0000256" key="11">
    <source>
        <dbReference type="PIRSR" id="PIRSR000460-1"/>
    </source>
</evidence>
<evidence type="ECO:0000256" key="8">
    <source>
        <dbReference type="ARBA" id="ARBA00022898"/>
    </source>
</evidence>
<dbReference type="GO" id="GO:0008184">
    <property type="term" value="F:glycogen phosphorylase activity"/>
    <property type="evidence" value="ECO:0007669"/>
    <property type="project" value="InterPro"/>
</dbReference>
<dbReference type="InterPro" id="IPR000811">
    <property type="entry name" value="Glyco_trans_35"/>
</dbReference>
<dbReference type="Pfam" id="PF00343">
    <property type="entry name" value="Phosphorylase"/>
    <property type="match status" value="1"/>
</dbReference>
<sequence length="839" mass="96662">MHDDALLNSPDPAELDALMLIIKSFLEHLEYTLGKDKYSATRHDIFNALSYAVRDRMVERWLDTQQAYYNEDPKRVYYVSMEFLMGRTLENSLVNLGLLEQFREAMNSLGYDLDQLFDQEQDAGLGNGGLGRLAACFLDSMATKGIPGYGYGIRYEYGIFRQNIVDGSQVEIPDNWLRYRNPWELDRQEHLHPVKFYGRVVERKDAGGKPVFDWVDTEDVMAMAYDTPTPGYGTNTVNTMRLWTAKSTREFDLAFFNEGNYIRAVEKKMVTENISKVLYPADNVPEGKELRFKQEYFLACATVYDVIYRFRKTHDDLRLLPTKVAIQLNDTHPALCIPEMMRLLLDHYRLDWDTAWEITTKTFAYTNHTILPEALEKWPVWFFEHILPRHIQIIYEINDRFLAEVRKRFPGDTGKLQRMSLIEEHWERKVRMANLAIVGSHSVNGVAALHTEILKESVFRDFYEMFPGRFNNKTNGITQRRWLKCANPGQAALITDVIGDGWVKELYELTRLGDHAADPAFVAQWRQVKRENKERLARYILDHNCVQVNVDSLFDCQVKRIHEYKRQLLNVLHVITLYNRIKANPAGDFVPRTVIFSGKAAPAYFIAKLVIRLINAVGDVVNNDPEIGDRLKVVFLANYSVSLAERIFPAADLSEQISTAGTEASGTGNMKFALNGALTIGTLDGANIEIMEEVGRDNIFIFGMNAAEVEELRRKGYNPRDWYGRNAELKKVLDMIAEGRFSPDNHDLFRPIVDTLLNQGDYYMLLADYASYIAAQEEVARLYLDQDEWARKAILNCAGMGKFSSDRTIAEYAREIWEVEPMEIRPVLEFRQHDGVTES</sequence>
<keyword evidence="5" id="KW-0321">Glycogen metabolism</keyword>
<evidence type="ECO:0000256" key="7">
    <source>
        <dbReference type="ARBA" id="ARBA00022679"/>
    </source>
</evidence>
<accession>A0A0B5BCR8</accession>
<protein>
    <recommendedName>
        <fullName evidence="12">Alpha-1,4 glucan phosphorylase</fullName>
        <ecNumber evidence="12">2.4.1.1</ecNumber>
    </recommendedName>
</protein>
<dbReference type="EC" id="2.4.1.1" evidence="12"/>
<comment type="function">
    <text evidence="10">Phosphorylase is an important allosteric enzyme in carbohydrate metabolism. Enzymes from different sources differ in their regulatory mechanisms and in their natural substrates. However, all known phosphorylases share catalytic and structural properties.</text>
</comment>
<keyword evidence="14" id="KW-1185">Reference proteome</keyword>
<dbReference type="STRING" id="345632.GPICK_05385"/>
<reference evidence="13 14" key="1">
    <citation type="journal article" date="2015" name="Genome Announc.">
        <title>Complete Genome of Geobacter pickeringii G13T, a Metal-Reducing Isolate from Sedimentary Kaolin Deposits.</title>
        <authorList>
            <person name="Badalamenti J.P."/>
            <person name="Bond D.R."/>
        </authorList>
    </citation>
    <scope>NUCLEOTIDE SEQUENCE [LARGE SCALE GENOMIC DNA]</scope>
    <source>
        <strain evidence="13 14">G13</strain>
    </source>
</reference>
<feature type="modified residue" description="N6-(pyridoxal phosphate)lysine" evidence="11">
    <location>
        <position position="671"/>
    </location>
</feature>
<name>A0A0B5BCR8_9BACT</name>
<evidence type="ECO:0000256" key="9">
    <source>
        <dbReference type="ARBA" id="ARBA00023277"/>
    </source>
</evidence>
<dbReference type="FunFam" id="3.40.50.2000:FF:000005">
    <property type="entry name" value="Alpha-1,4 glucan phosphorylase"/>
    <property type="match status" value="1"/>
</dbReference>
<dbReference type="RefSeq" id="WP_039741139.1">
    <property type="nucleotide sequence ID" value="NZ_CP009788.1"/>
</dbReference>
<evidence type="ECO:0000313" key="14">
    <source>
        <dbReference type="Proteomes" id="UP000057609"/>
    </source>
</evidence>
<dbReference type="SUPFAM" id="SSF53756">
    <property type="entry name" value="UDP-Glycosyltransferase/glycogen phosphorylase"/>
    <property type="match status" value="1"/>
</dbReference>
<dbReference type="GO" id="GO:0005737">
    <property type="term" value="C:cytoplasm"/>
    <property type="evidence" value="ECO:0007669"/>
    <property type="project" value="TreeGrafter"/>
</dbReference>
<keyword evidence="8 11" id="KW-0663">Pyridoxal phosphate</keyword>
<comment type="function">
    <text evidence="12">Allosteric enzyme that catalyzes the rate-limiting step in glycogen catabolism, the phosphorolytic cleavage of glycogen to produce glucose-1-phosphate, and plays a central role in maintaining cellular and organismal glucose homeostasis.</text>
</comment>
<dbReference type="EMBL" id="CP009788">
    <property type="protein sequence ID" value="AJE02874.1"/>
    <property type="molecule type" value="Genomic_DNA"/>
</dbReference>
<dbReference type="OrthoDB" id="7229284at2"/>
<dbReference type="Proteomes" id="UP000057609">
    <property type="component" value="Chromosome"/>
</dbReference>
<evidence type="ECO:0000256" key="10">
    <source>
        <dbReference type="ARBA" id="ARBA00025174"/>
    </source>
</evidence>
<gene>
    <name evidence="13" type="ORF">GPICK_05385</name>
</gene>
<evidence type="ECO:0000256" key="4">
    <source>
        <dbReference type="ARBA" id="ARBA00022553"/>
    </source>
</evidence>
<dbReference type="PIRSF" id="PIRSF000460">
    <property type="entry name" value="Pprylas_GlgP"/>
    <property type="match status" value="1"/>
</dbReference>
<evidence type="ECO:0000256" key="6">
    <source>
        <dbReference type="ARBA" id="ARBA00022676"/>
    </source>
</evidence>
<dbReference type="KEGG" id="gpi:GPICK_05385"/>
<evidence type="ECO:0000256" key="3">
    <source>
        <dbReference type="ARBA" id="ARBA00006047"/>
    </source>
</evidence>
<evidence type="ECO:0000313" key="13">
    <source>
        <dbReference type="EMBL" id="AJE02874.1"/>
    </source>
</evidence>
<dbReference type="AlphaFoldDB" id="A0A0B5BCR8"/>
<dbReference type="CDD" id="cd04300">
    <property type="entry name" value="GT35_Glycogen_Phosphorylase"/>
    <property type="match status" value="1"/>
</dbReference>
<dbReference type="PANTHER" id="PTHR11468">
    <property type="entry name" value="GLYCOGEN PHOSPHORYLASE"/>
    <property type="match status" value="1"/>
</dbReference>
<keyword evidence="6 12" id="KW-0328">Glycosyltransferase</keyword>
<dbReference type="GO" id="GO:0030170">
    <property type="term" value="F:pyridoxal phosphate binding"/>
    <property type="evidence" value="ECO:0007669"/>
    <property type="project" value="InterPro"/>
</dbReference>
<comment type="cofactor">
    <cofactor evidence="2 12">
        <name>pyridoxal 5'-phosphate</name>
        <dbReference type="ChEBI" id="CHEBI:597326"/>
    </cofactor>
</comment>
<dbReference type="Gene3D" id="3.40.50.2000">
    <property type="entry name" value="Glycogen Phosphorylase B"/>
    <property type="match status" value="2"/>
</dbReference>
<keyword evidence="9 12" id="KW-0119">Carbohydrate metabolism</keyword>
<dbReference type="PROSITE" id="PS00102">
    <property type="entry name" value="PHOSPHORYLASE"/>
    <property type="match status" value="1"/>
</dbReference>
<dbReference type="InterPro" id="IPR035090">
    <property type="entry name" value="Pyridoxal_P_attach_site"/>
</dbReference>
<organism evidence="13 14">
    <name type="scientific">Geobacter pickeringii</name>
    <dbReference type="NCBI Taxonomy" id="345632"/>
    <lineage>
        <taxon>Bacteria</taxon>
        <taxon>Pseudomonadati</taxon>
        <taxon>Thermodesulfobacteriota</taxon>
        <taxon>Desulfuromonadia</taxon>
        <taxon>Geobacterales</taxon>
        <taxon>Geobacteraceae</taxon>
        <taxon>Geobacter</taxon>
    </lineage>
</organism>
<keyword evidence="4" id="KW-0597">Phosphoprotein</keyword>
<dbReference type="InterPro" id="IPR011833">
    <property type="entry name" value="Glycg_phsphrylas"/>
</dbReference>
<evidence type="ECO:0000256" key="1">
    <source>
        <dbReference type="ARBA" id="ARBA00001275"/>
    </source>
</evidence>